<evidence type="ECO:0000313" key="1">
    <source>
        <dbReference type="Proteomes" id="UP000887572"/>
    </source>
</evidence>
<reference evidence="2" key="1">
    <citation type="submission" date="2022-11" db="UniProtKB">
        <authorList>
            <consortium name="WormBaseParasite"/>
        </authorList>
    </citation>
    <scope>IDENTIFICATION</scope>
</reference>
<dbReference type="AlphaFoldDB" id="A0A914HCQ1"/>
<evidence type="ECO:0000313" key="2">
    <source>
        <dbReference type="WBParaSite" id="Gr19_v10_g15401.t3"/>
    </source>
</evidence>
<protein>
    <submittedName>
        <fullName evidence="2">BTB domain-containing protein</fullName>
    </submittedName>
</protein>
<dbReference type="InterPro" id="IPR011333">
    <property type="entry name" value="SKP1/BTB/POZ_sf"/>
</dbReference>
<dbReference type="Gene3D" id="3.30.710.10">
    <property type="entry name" value="Potassium Channel Kv1.1, Chain A"/>
    <property type="match status" value="1"/>
</dbReference>
<name>A0A914HCQ1_GLORO</name>
<proteinExistence type="predicted"/>
<organism evidence="1 2">
    <name type="scientific">Globodera rostochiensis</name>
    <name type="common">Golden nematode worm</name>
    <name type="synonym">Heterodera rostochiensis</name>
    <dbReference type="NCBI Taxonomy" id="31243"/>
    <lineage>
        <taxon>Eukaryota</taxon>
        <taxon>Metazoa</taxon>
        <taxon>Ecdysozoa</taxon>
        <taxon>Nematoda</taxon>
        <taxon>Chromadorea</taxon>
        <taxon>Rhabditida</taxon>
        <taxon>Tylenchina</taxon>
        <taxon>Tylenchomorpha</taxon>
        <taxon>Tylenchoidea</taxon>
        <taxon>Heteroderidae</taxon>
        <taxon>Heteroderinae</taxon>
        <taxon>Globodera</taxon>
    </lineage>
</organism>
<dbReference type="Proteomes" id="UP000887572">
    <property type="component" value="Unplaced"/>
</dbReference>
<accession>A0A914HCQ1</accession>
<dbReference type="WBParaSite" id="Gr19_v10_g15401.t3">
    <property type="protein sequence ID" value="Gr19_v10_g15401.t3"/>
    <property type="gene ID" value="Gr19_v10_g15401"/>
</dbReference>
<sequence length="130" mass="14218">MGATLLKERATLLQGKYPSTGDEKELLPAHKALLGTASDVLPPPSPLGRVPDVEVSAFKAMLSFIYADDLRGLNGGNAIAVLYAEIDGPEERMVRREERHGDFGSRSDCGQIYQSLMIRKEGTNPTNRNF</sequence>
<keyword evidence="1" id="KW-1185">Reference proteome</keyword>